<organism evidence="2 3">
    <name type="scientific">Microbispora maris</name>
    <dbReference type="NCBI Taxonomy" id="3144104"/>
    <lineage>
        <taxon>Bacteria</taxon>
        <taxon>Bacillati</taxon>
        <taxon>Actinomycetota</taxon>
        <taxon>Actinomycetes</taxon>
        <taxon>Streptosporangiales</taxon>
        <taxon>Streptosporangiaceae</taxon>
        <taxon>Microbispora</taxon>
    </lineage>
</organism>
<gene>
    <name evidence="2" type="ORF">AAH991_39495</name>
</gene>
<proteinExistence type="predicted"/>
<feature type="domain" description="Putative Flp pilus-assembly TadG-like N-terminal" evidence="1">
    <location>
        <begin position="8"/>
        <end position="54"/>
    </location>
</feature>
<evidence type="ECO:0000313" key="3">
    <source>
        <dbReference type="Proteomes" id="UP001447516"/>
    </source>
</evidence>
<evidence type="ECO:0000259" key="1">
    <source>
        <dbReference type="Pfam" id="PF13400"/>
    </source>
</evidence>
<name>A0ABV0B143_9ACTN</name>
<evidence type="ECO:0000313" key="2">
    <source>
        <dbReference type="EMBL" id="MEN3541253.1"/>
    </source>
</evidence>
<comment type="caution">
    <text evidence="2">The sequence shown here is derived from an EMBL/GenBank/DDBJ whole genome shotgun (WGS) entry which is preliminary data.</text>
</comment>
<dbReference type="Pfam" id="PF13400">
    <property type="entry name" value="Tad"/>
    <property type="match status" value="1"/>
</dbReference>
<protein>
    <submittedName>
        <fullName evidence="2">TadG family pilus assembly protein</fullName>
    </submittedName>
</protein>
<dbReference type="Proteomes" id="UP001447516">
    <property type="component" value="Unassembled WGS sequence"/>
</dbReference>
<sequence length="140" mass="14819">MTRTRDRGSVTLFTAVAVFPLKLLLAGFLWDGTAKLRAGREAYNIAEEAARAGAGYVDRRAAYTDGRYVVDQAAALRAARSYLTATGHTGTAALVGARAIQVRVRVSEPTLFLALIGINDIAVTGTATARLVPGVEGKLR</sequence>
<accession>A0ABV0B143</accession>
<keyword evidence="3" id="KW-1185">Reference proteome</keyword>
<dbReference type="RefSeq" id="WP_346231080.1">
    <property type="nucleotide sequence ID" value="NZ_JBDJAW010000091.1"/>
</dbReference>
<reference evidence="2 3" key="1">
    <citation type="submission" date="2024-05" db="EMBL/GenBank/DDBJ databases">
        <title>Microbispora sp.ZYX-F-249.</title>
        <authorList>
            <person name="Xie H."/>
        </authorList>
    </citation>
    <scope>NUCLEOTIDE SEQUENCE [LARGE SCALE GENOMIC DNA]</scope>
    <source>
        <strain evidence="2 3">ZYX-F-249</strain>
    </source>
</reference>
<dbReference type="InterPro" id="IPR028087">
    <property type="entry name" value="Tad_N"/>
</dbReference>
<dbReference type="EMBL" id="JBDJAW010000091">
    <property type="protein sequence ID" value="MEN3541253.1"/>
    <property type="molecule type" value="Genomic_DNA"/>
</dbReference>